<evidence type="ECO:0000256" key="5">
    <source>
        <dbReference type="ARBA" id="ARBA00022771"/>
    </source>
</evidence>
<dbReference type="OrthoDB" id="1933281at2759"/>
<dbReference type="EMBL" id="KE148147">
    <property type="protein sequence ID" value="EPE09602.1"/>
    <property type="molecule type" value="Genomic_DNA"/>
</dbReference>
<evidence type="ECO:0000256" key="1">
    <source>
        <dbReference type="ARBA" id="ARBA00002343"/>
    </source>
</evidence>
<keyword evidence="5 10" id="KW-0863">Zinc-finger</keyword>
<evidence type="ECO:0000259" key="12">
    <source>
        <dbReference type="PROSITE" id="PS51867"/>
    </source>
</evidence>
<dbReference type="Pfam" id="PF10607">
    <property type="entry name" value="CTLH"/>
    <property type="match status" value="1"/>
</dbReference>
<protein>
    <recommendedName>
        <fullName evidence="9">GID complex catalytic subunit 2</fullName>
    </recommendedName>
    <alternativeName>
        <fullName evidence="8">Glucose-induced degradation protein 2</fullName>
    </alternativeName>
</protein>
<dbReference type="InterPro" id="IPR037683">
    <property type="entry name" value="Rmd5_dRing"/>
</dbReference>
<evidence type="ECO:0000259" key="11">
    <source>
        <dbReference type="PROSITE" id="PS50897"/>
    </source>
</evidence>
<dbReference type="Gene3D" id="3.30.40.10">
    <property type="entry name" value="Zinc/RING finger domain, C3HC4 (zinc finger)"/>
    <property type="match status" value="1"/>
</dbReference>
<proteinExistence type="inferred from homology"/>
<evidence type="ECO:0000313" key="13">
    <source>
        <dbReference type="EMBL" id="EPE09602.1"/>
    </source>
</evidence>
<dbReference type="InterPro" id="IPR024964">
    <property type="entry name" value="CTLH/CRA"/>
</dbReference>
<feature type="zinc finger region" description="RING-Gid-type" evidence="10">
    <location>
        <begin position="416"/>
        <end position="457"/>
    </location>
</feature>
<evidence type="ECO:0000256" key="8">
    <source>
        <dbReference type="ARBA" id="ARBA00075398"/>
    </source>
</evidence>
<sequence length="471" mass="52063">MADNMPTLRNDLAQVARKARLTSAVQDVDTILARLVEAREQIVSAGQDPHAASLILTKLQNPVKEGFDKVNDDLKATTKTHKEFGRALDRSFPITPLPTEHDAMENQSALINRAIAMHLLREGHFDVARVFMDEVRDMASSPGAAASGGGDDAVNNGRDIDQPMTNTDLIAASRDVSNLAPNESQYLQERFQQMYSLLQEIKAHNLAPAIKWARTNSAELEIRGSNLEFELCKLQFIWLTKPRTRNTTSHEDDYDDDESADDEEALGNDYYGSNYLGTAAGLPAPVTANNLSAAFEYARTNFYRFSDRHVAEIQRLAAALVFASNIGESPYATAFETSTAFEDVAAVFTREFCSMLGLSAESPLYVAATAGIIALPRLIKFIGATRSKRTEWTTADEMAFETPLPGSMMYHPIFVCPVSKEQTTEANPPMRLPCGHVLANDSLRKMVKGTKFKCPYCPAEGQYKEAQQIYL</sequence>
<dbReference type="GO" id="GO:0008270">
    <property type="term" value="F:zinc ion binding"/>
    <property type="evidence" value="ECO:0007669"/>
    <property type="project" value="UniProtKB-KW"/>
</dbReference>
<comment type="function">
    <text evidence="1">Involved in the proteasome-dependent degradation of fructose-1,6-bisphosphatase.</text>
</comment>
<evidence type="ECO:0000256" key="4">
    <source>
        <dbReference type="ARBA" id="ARBA00022723"/>
    </source>
</evidence>
<dbReference type="eggNOG" id="KOG2817">
    <property type="taxonomic scope" value="Eukaryota"/>
</dbReference>
<evidence type="ECO:0000256" key="3">
    <source>
        <dbReference type="ARBA" id="ARBA00022490"/>
    </source>
</evidence>
<name>S3C9R3_OPHP1</name>
<dbReference type="STRING" id="1262450.S3C9R3"/>
<evidence type="ECO:0000256" key="6">
    <source>
        <dbReference type="ARBA" id="ARBA00022833"/>
    </source>
</evidence>
<dbReference type="InterPro" id="IPR045098">
    <property type="entry name" value="Fyv10_fam"/>
</dbReference>
<dbReference type="InterPro" id="IPR044063">
    <property type="entry name" value="ZF_RING_GID"/>
</dbReference>
<dbReference type="VEuPathDB" id="FungiDB:F503_07378"/>
<feature type="domain" description="RING-Gid-type" evidence="12">
    <location>
        <begin position="416"/>
        <end position="457"/>
    </location>
</feature>
<evidence type="ECO:0000313" key="14">
    <source>
        <dbReference type="Proteomes" id="UP000016923"/>
    </source>
</evidence>
<dbReference type="SUPFAM" id="SSF57850">
    <property type="entry name" value="RING/U-box"/>
    <property type="match status" value="1"/>
</dbReference>
<dbReference type="InterPro" id="IPR006595">
    <property type="entry name" value="CTLH_C"/>
</dbReference>
<keyword evidence="14" id="KW-1185">Reference proteome</keyword>
<comment type="subcellular location">
    <subcellularLocation>
        <location evidence="2">Cytoplasm</location>
    </subcellularLocation>
</comment>
<dbReference type="SMART" id="SM00757">
    <property type="entry name" value="CRA"/>
    <property type="match status" value="1"/>
</dbReference>
<dbReference type="GO" id="GO:0043161">
    <property type="term" value="P:proteasome-mediated ubiquitin-dependent protein catabolic process"/>
    <property type="evidence" value="ECO:0007669"/>
    <property type="project" value="InterPro"/>
</dbReference>
<evidence type="ECO:0000256" key="9">
    <source>
        <dbReference type="ARBA" id="ARBA00080744"/>
    </source>
</evidence>
<dbReference type="GO" id="GO:0005634">
    <property type="term" value="C:nucleus"/>
    <property type="evidence" value="ECO:0007669"/>
    <property type="project" value="TreeGrafter"/>
</dbReference>
<dbReference type="PANTHER" id="PTHR12170:SF3">
    <property type="entry name" value="GH10162P"/>
    <property type="match status" value="1"/>
</dbReference>
<dbReference type="PANTHER" id="PTHR12170">
    <property type="entry name" value="MACROPHAGE ERYTHROBLAST ATTACHER-RELATED"/>
    <property type="match status" value="1"/>
</dbReference>
<dbReference type="InterPro" id="IPR013083">
    <property type="entry name" value="Znf_RING/FYVE/PHD"/>
</dbReference>
<dbReference type="InterPro" id="IPR027370">
    <property type="entry name" value="Znf-RING_euk"/>
</dbReference>
<gene>
    <name evidence="13" type="ORF">F503_07378</name>
</gene>
<dbReference type="PROSITE" id="PS50896">
    <property type="entry name" value="LISH"/>
    <property type="match status" value="1"/>
</dbReference>
<organism evidence="13 14">
    <name type="scientific">Ophiostoma piceae (strain UAMH 11346)</name>
    <name type="common">Sap stain fungus</name>
    <dbReference type="NCBI Taxonomy" id="1262450"/>
    <lineage>
        <taxon>Eukaryota</taxon>
        <taxon>Fungi</taxon>
        <taxon>Dikarya</taxon>
        <taxon>Ascomycota</taxon>
        <taxon>Pezizomycotina</taxon>
        <taxon>Sordariomycetes</taxon>
        <taxon>Sordariomycetidae</taxon>
        <taxon>Ophiostomatales</taxon>
        <taxon>Ophiostomataceae</taxon>
        <taxon>Ophiostoma</taxon>
    </lineage>
</organism>
<dbReference type="AlphaFoldDB" id="S3C9R3"/>
<dbReference type="InterPro" id="IPR013144">
    <property type="entry name" value="CRA_dom"/>
</dbReference>
<dbReference type="OMA" id="FEATNND"/>
<dbReference type="CDD" id="cd16652">
    <property type="entry name" value="dRING_Rmd5p-like"/>
    <property type="match status" value="1"/>
</dbReference>
<evidence type="ECO:0000256" key="10">
    <source>
        <dbReference type="PROSITE-ProRule" id="PRU01215"/>
    </source>
</evidence>
<dbReference type="Proteomes" id="UP000016923">
    <property type="component" value="Unassembled WGS sequence"/>
</dbReference>
<comment type="similarity">
    <text evidence="7">Belongs to the RMD5/GID2 family.</text>
</comment>
<keyword evidence="3" id="KW-0963">Cytoplasm</keyword>
<dbReference type="GO" id="GO:0034657">
    <property type="term" value="C:GID complex"/>
    <property type="evidence" value="ECO:0007669"/>
    <property type="project" value="TreeGrafter"/>
</dbReference>
<dbReference type="SMART" id="SM00668">
    <property type="entry name" value="CTLH"/>
    <property type="match status" value="1"/>
</dbReference>
<evidence type="ECO:0000256" key="7">
    <source>
        <dbReference type="ARBA" id="ARBA00061136"/>
    </source>
</evidence>
<reference evidence="13 14" key="1">
    <citation type="journal article" date="2013" name="BMC Genomics">
        <title>The genome and transcriptome of the pine saprophyte Ophiostoma piceae, and a comparison with the bark beetle-associated pine pathogen Grosmannia clavigera.</title>
        <authorList>
            <person name="Haridas S."/>
            <person name="Wang Y."/>
            <person name="Lim L."/>
            <person name="Massoumi Alamouti S."/>
            <person name="Jackman S."/>
            <person name="Docking R."/>
            <person name="Robertson G."/>
            <person name="Birol I."/>
            <person name="Bohlmann J."/>
            <person name="Breuil C."/>
        </authorList>
    </citation>
    <scope>NUCLEOTIDE SEQUENCE [LARGE SCALE GENOMIC DNA]</scope>
    <source>
        <strain evidence="13 14">UAMH 11346</strain>
    </source>
</reference>
<dbReference type="PROSITE" id="PS50897">
    <property type="entry name" value="CTLH"/>
    <property type="match status" value="1"/>
</dbReference>
<keyword evidence="4" id="KW-0479">Metal-binding</keyword>
<feature type="domain" description="CTLH" evidence="11">
    <location>
        <begin position="190"/>
        <end position="247"/>
    </location>
</feature>
<accession>S3C9R3</accession>
<dbReference type="FunFam" id="3.30.40.10:FF:000143">
    <property type="entry name" value="Regulator of gluconeogenesis Rmd5"/>
    <property type="match status" value="1"/>
</dbReference>
<keyword evidence="6" id="KW-0862">Zinc</keyword>
<dbReference type="InterPro" id="IPR006594">
    <property type="entry name" value="LisH"/>
</dbReference>
<evidence type="ECO:0000256" key="2">
    <source>
        <dbReference type="ARBA" id="ARBA00004496"/>
    </source>
</evidence>
<dbReference type="HOGENOM" id="CLU_020227_0_0_1"/>
<dbReference type="GO" id="GO:0005737">
    <property type="term" value="C:cytoplasm"/>
    <property type="evidence" value="ECO:0007669"/>
    <property type="project" value="UniProtKB-SubCell"/>
</dbReference>
<dbReference type="PROSITE" id="PS51867">
    <property type="entry name" value="ZF_RING_GID"/>
    <property type="match status" value="1"/>
</dbReference>
<dbReference type="GO" id="GO:0061630">
    <property type="term" value="F:ubiquitin protein ligase activity"/>
    <property type="evidence" value="ECO:0007669"/>
    <property type="project" value="InterPro"/>
</dbReference>
<dbReference type="Pfam" id="PF13445">
    <property type="entry name" value="zf-RING_UBOX"/>
    <property type="match status" value="1"/>
</dbReference>